<evidence type="ECO:0000259" key="5">
    <source>
        <dbReference type="Pfam" id="PF00676"/>
    </source>
</evidence>
<evidence type="ECO:0000256" key="1">
    <source>
        <dbReference type="ARBA" id="ARBA00001964"/>
    </source>
</evidence>
<organism evidence="6 7">
    <name type="scientific">Georgenia faecalis</name>
    <dbReference type="NCBI Taxonomy" id="2483799"/>
    <lineage>
        <taxon>Bacteria</taxon>
        <taxon>Bacillati</taxon>
        <taxon>Actinomycetota</taxon>
        <taxon>Actinomycetes</taxon>
        <taxon>Micrococcales</taxon>
        <taxon>Bogoriellaceae</taxon>
        <taxon>Georgenia</taxon>
    </lineage>
</organism>
<evidence type="ECO:0000313" key="6">
    <source>
        <dbReference type="EMBL" id="MFC4554659.1"/>
    </source>
</evidence>
<dbReference type="InterPro" id="IPR017596">
    <property type="entry name" value="PdhA/BkdA"/>
</dbReference>
<accession>A0ABV9D9G0</accession>
<feature type="region of interest" description="Disordered" evidence="4">
    <location>
        <begin position="1"/>
        <end position="23"/>
    </location>
</feature>
<keyword evidence="3" id="KW-0786">Thiamine pyrophosphate</keyword>
<comment type="caution">
    <text evidence="6">The sequence shown here is derived from an EMBL/GenBank/DDBJ whole genome shotgun (WGS) entry which is preliminary data.</text>
</comment>
<sequence>MDVSSTTDTHPTPVTTSTSADPDTLVQLLDPQGRRLDHPRYAGWAAHLDDDAVRGLYRDMVLTRRFDAEATSLQRQGELGLWPPSLGQEAAQVGSGRALAAQDFVFPSYREHGVALTRGLDVRALLRVFRGIEHGGWDPKAHNFHLYSFVIGSHALHATGYAMGVQRDGDVGTGEPDRDRAVVVYVGDGATSQGDVHEAMVFAAVTNAPVVFVCQNNQWAISVPTAGQARVPLSRRGDGVGIPSVRVDGNDVLATYAVTAEALDRARSGGGPTFIEAYTYRMGAHTTSDDPTRYRTREEEESWRQRDPIDRVRAYLGRAGRADAEFFAAVEAEAEELGRSTREYCRALTASPATAMFESVYAARHPLVEEERAAFEAYQASFAEPTRDDELHAPVSDARAAVAL</sequence>
<dbReference type="Gene3D" id="3.40.50.970">
    <property type="match status" value="1"/>
</dbReference>
<evidence type="ECO:0000256" key="4">
    <source>
        <dbReference type="SAM" id="MobiDB-lite"/>
    </source>
</evidence>
<dbReference type="NCBIfam" id="TIGR03181">
    <property type="entry name" value="PDH_E1_alph_x"/>
    <property type="match status" value="1"/>
</dbReference>
<evidence type="ECO:0000256" key="2">
    <source>
        <dbReference type="ARBA" id="ARBA00023002"/>
    </source>
</evidence>
<name>A0ABV9D9G0_9MICO</name>
<dbReference type="PANTHER" id="PTHR43380">
    <property type="entry name" value="2-OXOISOVALERATE DEHYDROGENASE SUBUNIT ALPHA, MITOCHONDRIAL"/>
    <property type="match status" value="1"/>
</dbReference>
<protein>
    <submittedName>
        <fullName evidence="6">Pyruvate dehydrogenase (Acetyl-transferring) E1 component subunit alpha</fullName>
    </submittedName>
</protein>
<reference evidence="7" key="1">
    <citation type="journal article" date="2019" name="Int. J. Syst. Evol. Microbiol.">
        <title>The Global Catalogue of Microorganisms (GCM) 10K type strain sequencing project: providing services to taxonomists for standard genome sequencing and annotation.</title>
        <authorList>
            <consortium name="The Broad Institute Genomics Platform"/>
            <consortium name="The Broad Institute Genome Sequencing Center for Infectious Disease"/>
            <person name="Wu L."/>
            <person name="Ma J."/>
        </authorList>
    </citation>
    <scope>NUCLEOTIDE SEQUENCE [LARGE SCALE GENOMIC DNA]</scope>
    <source>
        <strain evidence="7">JCM 3369</strain>
    </source>
</reference>
<proteinExistence type="predicted"/>
<dbReference type="PANTHER" id="PTHR43380:SF1">
    <property type="entry name" value="2-OXOISOVALERATE DEHYDROGENASE SUBUNIT ALPHA, MITOCHONDRIAL"/>
    <property type="match status" value="1"/>
</dbReference>
<dbReference type="InterPro" id="IPR001017">
    <property type="entry name" value="DH_E1"/>
</dbReference>
<keyword evidence="6" id="KW-0670">Pyruvate</keyword>
<keyword evidence="7" id="KW-1185">Reference proteome</keyword>
<dbReference type="CDD" id="cd02000">
    <property type="entry name" value="TPP_E1_PDC_ADC_BCADC"/>
    <property type="match status" value="1"/>
</dbReference>
<dbReference type="EMBL" id="JBHSGF010000003">
    <property type="protein sequence ID" value="MFC4554659.1"/>
    <property type="molecule type" value="Genomic_DNA"/>
</dbReference>
<dbReference type="RefSeq" id="WP_122825708.1">
    <property type="nucleotide sequence ID" value="NZ_CP033325.1"/>
</dbReference>
<dbReference type="Proteomes" id="UP001595955">
    <property type="component" value="Unassembled WGS sequence"/>
</dbReference>
<dbReference type="InterPro" id="IPR050771">
    <property type="entry name" value="Alpha-ketoacid_DH_E1_comp"/>
</dbReference>
<keyword evidence="2" id="KW-0560">Oxidoreductase</keyword>
<dbReference type="InterPro" id="IPR029061">
    <property type="entry name" value="THDP-binding"/>
</dbReference>
<feature type="compositionally biased region" description="Low complexity" evidence="4">
    <location>
        <begin position="1"/>
        <end position="19"/>
    </location>
</feature>
<evidence type="ECO:0000313" key="7">
    <source>
        <dbReference type="Proteomes" id="UP001595955"/>
    </source>
</evidence>
<dbReference type="Pfam" id="PF00676">
    <property type="entry name" value="E1_dh"/>
    <property type="match status" value="1"/>
</dbReference>
<gene>
    <name evidence="6" type="primary">pdhA</name>
    <name evidence="6" type="ORF">ACFO3F_05310</name>
</gene>
<dbReference type="SUPFAM" id="SSF52518">
    <property type="entry name" value="Thiamin diphosphate-binding fold (THDP-binding)"/>
    <property type="match status" value="1"/>
</dbReference>
<feature type="domain" description="Dehydrogenase E1 component" evidence="5">
    <location>
        <begin position="58"/>
        <end position="335"/>
    </location>
</feature>
<comment type="cofactor">
    <cofactor evidence="1">
        <name>thiamine diphosphate</name>
        <dbReference type="ChEBI" id="CHEBI:58937"/>
    </cofactor>
</comment>
<evidence type="ECO:0000256" key="3">
    <source>
        <dbReference type="ARBA" id="ARBA00023052"/>
    </source>
</evidence>